<evidence type="ECO:0000256" key="4">
    <source>
        <dbReference type="SAM" id="MobiDB-lite"/>
    </source>
</evidence>
<comment type="caution">
    <text evidence="6">The sequence shown here is derived from an EMBL/GenBank/DDBJ whole genome shotgun (WGS) entry which is preliminary data.</text>
</comment>
<dbReference type="PANTHER" id="PTHR23050">
    <property type="entry name" value="CALCIUM BINDING PROTEIN"/>
    <property type="match status" value="1"/>
</dbReference>
<dbReference type="SUPFAM" id="SSF47473">
    <property type="entry name" value="EF-hand"/>
    <property type="match status" value="1"/>
</dbReference>
<keyword evidence="2" id="KW-0677">Repeat</keyword>
<name>A0A4U8USS9_STECR</name>
<feature type="domain" description="EF-hand" evidence="5">
    <location>
        <begin position="103"/>
        <end position="138"/>
    </location>
</feature>
<feature type="domain" description="EF-hand" evidence="5">
    <location>
        <begin position="31"/>
        <end position="66"/>
    </location>
</feature>
<keyword evidence="7" id="KW-1185">Reference proteome</keyword>
<dbReference type="CDD" id="cd00051">
    <property type="entry name" value="EFh"/>
    <property type="match status" value="2"/>
</dbReference>
<evidence type="ECO:0000256" key="3">
    <source>
        <dbReference type="ARBA" id="ARBA00022837"/>
    </source>
</evidence>
<feature type="region of interest" description="Disordered" evidence="4">
    <location>
        <begin position="247"/>
        <end position="290"/>
    </location>
</feature>
<dbReference type="PROSITE" id="PS00018">
    <property type="entry name" value="EF_HAND_1"/>
    <property type="match status" value="3"/>
</dbReference>
<evidence type="ECO:0000256" key="1">
    <source>
        <dbReference type="ARBA" id="ARBA00022723"/>
    </source>
</evidence>
<dbReference type="PROSITE" id="PS50222">
    <property type="entry name" value="EF_HAND_2"/>
    <property type="match status" value="3"/>
</dbReference>
<dbReference type="InterPro" id="IPR002048">
    <property type="entry name" value="EF_hand_dom"/>
</dbReference>
<accession>A0A4U8USS9</accession>
<dbReference type="Pfam" id="PF13499">
    <property type="entry name" value="EF-hand_7"/>
    <property type="match status" value="2"/>
</dbReference>
<dbReference type="FunFam" id="1.10.238.10:FF:000251">
    <property type="entry name" value="Calmodulin-related protein 97A"/>
    <property type="match status" value="1"/>
</dbReference>
<keyword evidence="1" id="KW-0479">Metal-binding</keyword>
<dbReference type="STRING" id="34508.A0A4U8USS9"/>
<dbReference type="InterPro" id="IPR011992">
    <property type="entry name" value="EF-hand-dom_pair"/>
</dbReference>
<evidence type="ECO:0000256" key="2">
    <source>
        <dbReference type="ARBA" id="ARBA00022737"/>
    </source>
</evidence>
<keyword evidence="3" id="KW-0106">Calcium</keyword>
<dbReference type="FunFam" id="1.10.238.10:FF:000238">
    <property type="entry name" value="CALmodulin related genes"/>
    <property type="match status" value="1"/>
</dbReference>
<dbReference type="Gene3D" id="1.10.238.10">
    <property type="entry name" value="EF-hand"/>
    <property type="match status" value="2"/>
</dbReference>
<dbReference type="AlphaFoldDB" id="A0A4U8USS9"/>
<dbReference type="SMART" id="SM00054">
    <property type="entry name" value="EFh"/>
    <property type="match status" value="4"/>
</dbReference>
<feature type="compositionally biased region" description="Basic residues" evidence="4">
    <location>
        <begin position="247"/>
        <end position="265"/>
    </location>
</feature>
<reference evidence="6 7" key="2">
    <citation type="journal article" date="2019" name="G3 (Bethesda)">
        <title>Hybrid Assembly of the Genome of the Entomopathogenic Nematode Steinernema carpocapsae Identifies the X-Chromosome.</title>
        <authorList>
            <person name="Serra L."/>
            <person name="Macchietto M."/>
            <person name="Macias-Munoz A."/>
            <person name="McGill C.J."/>
            <person name="Rodriguez I.M."/>
            <person name="Rodriguez B."/>
            <person name="Murad R."/>
            <person name="Mortazavi A."/>
        </authorList>
    </citation>
    <scope>NUCLEOTIDE SEQUENCE [LARGE SCALE GENOMIC DNA]</scope>
    <source>
        <strain evidence="6 7">ALL</strain>
    </source>
</reference>
<feature type="domain" description="EF-hand" evidence="5">
    <location>
        <begin position="67"/>
        <end position="102"/>
    </location>
</feature>
<evidence type="ECO:0000259" key="5">
    <source>
        <dbReference type="PROSITE" id="PS50222"/>
    </source>
</evidence>
<sequence>MTNMAQNRKMSLFNRWKQQSHESGLEGISEEELIEYKEAFRLFDKDGNGSISSKELGVAMRSLGQNPTEQELLDMVNEVDVDGSGTIDFPEFCQMMKRMNKENDSEMIREAFRVFDRDGNGYITADEFRYFMTHMGEQFSDEEVDEIIAEVDIDGDGQISTHCSKPVSDRLRRVRENDDRVNLSPCASVYIPSSTPFAPSSLRHHHRLLLATEVAPCPPSVRNNPRLDKQVHFFLSFSPLFPPKLCRRRRPPASSRRRFHRHRPIHNTEGRPLDENSSGSDHSDPPINRSFPKYYVPRHARASPCCLPGVLTPQECSGLKIIINNC</sequence>
<evidence type="ECO:0000313" key="6">
    <source>
        <dbReference type="EMBL" id="TMS34778.1"/>
    </source>
</evidence>
<dbReference type="EMBL" id="AZBU02000001">
    <property type="protein sequence ID" value="TMS34778.1"/>
    <property type="molecule type" value="Genomic_DNA"/>
</dbReference>
<proteinExistence type="predicted"/>
<dbReference type="InterPro" id="IPR018247">
    <property type="entry name" value="EF_Hand_1_Ca_BS"/>
</dbReference>
<dbReference type="GO" id="GO:0005509">
    <property type="term" value="F:calcium ion binding"/>
    <property type="evidence" value="ECO:0007669"/>
    <property type="project" value="InterPro"/>
</dbReference>
<dbReference type="InterPro" id="IPR050145">
    <property type="entry name" value="Centrin_CML-like"/>
</dbReference>
<dbReference type="Proteomes" id="UP000298663">
    <property type="component" value="Unassembled WGS sequence"/>
</dbReference>
<reference evidence="6 7" key="1">
    <citation type="journal article" date="2015" name="Genome Biol.">
        <title>Comparative genomics of Steinernema reveals deeply conserved gene regulatory networks.</title>
        <authorList>
            <person name="Dillman A.R."/>
            <person name="Macchietto M."/>
            <person name="Porter C.F."/>
            <person name="Rogers A."/>
            <person name="Williams B."/>
            <person name="Antoshechkin I."/>
            <person name="Lee M.M."/>
            <person name="Goodwin Z."/>
            <person name="Lu X."/>
            <person name="Lewis E.E."/>
            <person name="Goodrich-Blair H."/>
            <person name="Stock S.P."/>
            <person name="Adams B.J."/>
            <person name="Sternberg P.W."/>
            <person name="Mortazavi A."/>
        </authorList>
    </citation>
    <scope>NUCLEOTIDE SEQUENCE [LARGE SCALE GENOMIC DNA]</scope>
    <source>
        <strain evidence="6 7">ALL</strain>
    </source>
</reference>
<evidence type="ECO:0000313" key="7">
    <source>
        <dbReference type="Proteomes" id="UP000298663"/>
    </source>
</evidence>
<organism evidence="6 7">
    <name type="scientific">Steinernema carpocapsae</name>
    <name type="common">Entomopathogenic nematode</name>
    <dbReference type="NCBI Taxonomy" id="34508"/>
    <lineage>
        <taxon>Eukaryota</taxon>
        <taxon>Metazoa</taxon>
        <taxon>Ecdysozoa</taxon>
        <taxon>Nematoda</taxon>
        <taxon>Chromadorea</taxon>
        <taxon>Rhabditida</taxon>
        <taxon>Tylenchina</taxon>
        <taxon>Panagrolaimomorpha</taxon>
        <taxon>Strongyloidoidea</taxon>
        <taxon>Steinernematidae</taxon>
        <taxon>Steinernema</taxon>
    </lineage>
</organism>
<dbReference type="OrthoDB" id="26525at2759"/>
<protein>
    <recommendedName>
        <fullName evidence="5">EF-hand domain-containing protein</fullName>
    </recommendedName>
</protein>
<gene>
    <name evidence="6" type="ORF">L596_002300</name>
</gene>